<evidence type="ECO:0000256" key="5">
    <source>
        <dbReference type="ARBA" id="ARBA00022842"/>
    </source>
</evidence>
<evidence type="ECO:0000256" key="4">
    <source>
        <dbReference type="ARBA" id="ARBA00022801"/>
    </source>
</evidence>
<organism evidence="7 8">
    <name type="scientific">Tigheibacillus halophilus</name>
    <dbReference type="NCBI Taxonomy" id="361280"/>
    <lineage>
        <taxon>Bacteria</taxon>
        <taxon>Bacillati</taxon>
        <taxon>Bacillota</taxon>
        <taxon>Bacilli</taxon>
        <taxon>Bacillales</taxon>
        <taxon>Bacillaceae</taxon>
        <taxon>Tigheibacillus</taxon>
    </lineage>
</organism>
<protein>
    <submittedName>
        <fullName evidence="7">8-oxo-dGTP diphosphatase</fullName>
    </submittedName>
</protein>
<dbReference type="PROSITE" id="PS51462">
    <property type="entry name" value="NUDIX"/>
    <property type="match status" value="1"/>
</dbReference>
<comment type="similarity">
    <text evidence="2">Belongs to the Nudix hydrolase family.</text>
</comment>
<name>A0ABU5C5D7_9BACI</name>
<dbReference type="RefSeq" id="WP_390354557.1">
    <property type="nucleotide sequence ID" value="NZ_JBHUIZ010000005.1"/>
</dbReference>
<evidence type="ECO:0000259" key="6">
    <source>
        <dbReference type="PROSITE" id="PS51462"/>
    </source>
</evidence>
<accession>A0ABU5C5D7</accession>
<evidence type="ECO:0000256" key="1">
    <source>
        <dbReference type="ARBA" id="ARBA00001946"/>
    </source>
</evidence>
<evidence type="ECO:0000313" key="8">
    <source>
        <dbReference type="Proteomes" id="UP001281447"/>
    </source>
</evidence>
<dbReference type="Proteomes" id="UP001281447">
    <property type="component" value="Unassembled WGS sequence"/>
</dbReference>
<evidence type="ECO:0000256" key="3">
    <source>
        <dbReference type="ARBA" id="ARBA00022723"/>
    </source>
</evidence>
<feature type="domain" description="Nudix hydrolase" evidence="6">
    <location>
        <begin position="1"/>
        <end position="131"/>
    </location>
</feature>
<evidence type="ECO:0000256" key="2">
    <source>
        <dbReference type="ARBA" id="ARBA00005582"/>
    </source>
</evidence>
<comment type="cofactor">
    <cofactor evidence="1">
        <name>Mg(2+)</name>
        <dbReference type="ChEBI" id="CHEBI:18420"/>
    </cofactor>
</comment>
<dbReference type="CDD" id="cd18886">
    <property type="entry name" value="NUDIX_MutT_Nudt1"/>
    <property type="match status" value="1"/>
</dbReference>
<keyword evidence="8" id="KW-1185">Reference proteome</keyword>
<dbReference type="PANTHER" id="PTHR43758">
    <property type="entry name" value="7,8-DIHYDRO-8-OXOGUANINE TRIPHOSPHATASE"/>
    <property type="match status" value="1"/>
</dbReference>
<dbReference type="Pfam" id="PF00293">
    <property type="entry name" value="NUDIX"/>
    <property type="match status" value="1"/>
</dbReference>
<dbReference type="InterPro" id="IPR015797">
    <property type="entry name" value="NUDIX_hydrolase-like_dom_sf"/>
</dbReference>
<keyword evidence="5" id="KW-0460">Magnesium</keyword>
<comment type="caution">
    <text evidence="7">The sequence shown here is derived from an EMBL/GenBank/DDBJ whole genome shotgun (WGS) entry which is preliminary data.</text>
</comment>
<proteinExistence type="inferred from homology"/>
<keyword evidence="3" id="KW-0479">Metal-binding</keyword>
<dbReference type="InterPro" id="IPR000086">
    <property type="entry name" value="NUDIX_hydrolase_dom"/>
</dbReference>
<evidence type="ECO:0000313" key="7">
    <source>
        <dbReference type="EMBL" id="MDY0394516.1"/>
    </source>
</evidence>
<keyword evidence="4" id="KW-0378">Hydrolase</keyword>
<dbReference type="EMBL" id="JAWDIP010000003">
    <property type="protein sequence ID" value="MDY0394516.1"/>
    <property type="molecule type" value="Genomic_DNA"/>
</dbReference>
<dbReference type="Gene3D" id="3.90.79.10">
    <property type="entry name" value="Nucleoside Triphosphate Pyrophosphohydrolase"/>
    <property type="match status" value="1"/>
</dbReference>
<dbReference type="PANTHER" id="PTHR43758:SF2">
    <property type="entry name" value="OXIDIZED PURINE NUCLEOSIDE TRIPHOSPHATE HYDROLASE"/>
    <property type="match status" value="1"/>
</dbReference>
<dbReference type="SUPFAM" id="SSF55811">
    <property type="entry name" value="Nudix"/>
    <property type="match status" value="1"/>
</dbReference>
<sequence>MLKYTICFIQRGNQLLLLNREKSPNMGKWNGVGGKIEKNESPKESILREVSEETGIVLPTVTYAGNVIWKSNGEYAGMYVFLADLPSGCHPATLVKTREGILDWKEITWVLDRDNHGVVDNLKQFLPLLLSGHYGLEHIFFYQNHRILDYTTRPLPFDATLHSS</sequence>
<gene>
    <name evidence="7" type="ORF">RWE15_08755</name>
</gene>
<reference evidence="7 8" key="1">
    <citation type="submission" date="2023-10" db="EMBL/GenBank/DDBJ databases">
        <title>Virgibacillus halophilus 5B73C genome.</title>
        <authorList>
            <person name="Miliotis G."/>
            <person name="Sengupta P."/>
            <person name="Hameed A."/>
            <person name="Chuvochina M."/>
            <person name="Mcdonagh F."/>
            <person name="Simpson A.C."/>
            <person name="Singh N.K."/>
            <person name="Rekha P.D."/>
            <person name="Raman K."/>
            <person name="Hugenholtz P."/>
            <person name="Venkateswaran K."/>
        </authorList>
    </citation>
    <scope>NUCLEOTIDE SEQUENCE [LARGE SCALE GENOMIC DNA]</scope>
    <source>
        <strain evidence="7 8">5B73C</strain>
    </source>
</reference>